<sequence length="76" mass="8725">MQKKTFKQQTLSFEDKNEALDMAIADFEKFCKYAGVDSTQLKVCIERNKGLTLGQISQKLDVPKSTVRDICDRCFE</sequence>
<comment type="caution">
    <text evidence="1">The sequence shown here is derived from an EMBL/GenBank/DDBJ whole genome shotgun (WGS) entry which is preliminary data.</text>
</comment>
<dbReference type="EMBL" id="BJYI01000026">
    <property type="protein sequence ID" value="GEN74080.1"/>
    <property type="molecule type" value="Genomic_DNA"/>
</dbReference>
<protein>
    <submittedName>
        <fullName evidence="1">Uncharacterized protein</fullName>
    </submittedName>
</protein>
<name>A0A511YFU3_9FLAO</name>
<reference evidence="1 2" key="1">
    <citation type="submission" date="2019-07" db="EMBL/GenBank/DDBJ databases">
        <title>Whole genome shotgun sequence of Chryseobacterium lathyri NBRC 105250.</title>
        <authorList>
            <person name="Hosoyama A."/>
            <person name="Uohara A."/>
            <person name="Ohji S."/>
            <person name="Ichikawa N."/>
        </authorList>
    </citation>
    <scope>NUCLEOTIDE SEQUENCE [LARGE SCALE GENOMIC DNA]</scope>
    <source>
        <strain evidence="1 2">NBRC 105250</strain>
    </source>
</reference>
<dbReference type="InterPro" id="IPR036388">
    <property type="entry name" value="WH-like_DNA-bd_sf"/>
</dbReference>
<proteinExistence type="predicted"/>
<accession>A0A511YFU3</accession>
<dbReference type="OrthoDB" id="1272442at2"/>
<dbReference type="AlphaFoldDB" id="A0A511YFU3"/>
<gene>
    <name evidence="1" type="ORF">CLA01_41520</name>
</gene>
<dbReference type="Gene3D" id="1.10.10.10">
    <property type="entry name" value="Winged helix-like DNA-binding domain superfamily/Winged helix DNA-binding domain"/>
    <property type="match status" value="1"/>
</dbReference>
<evidence type="ECO:0000313" key="1">
    <source>
        <dbReference type="EMBL" id="GEN74080.1"/>
    </source>
</evidence>
<dbReference type="Proteomes" id="UP000321150">
    <property type="component" value="Unassembled WGS sequence"/>
</dbReference>
<organism evidence="1 2">
    <name type="scientific">Chryseobacterium lathyri</name>
    <dbReference type="NCBI Taxonomy" id="395933"/>
    <lineage>
        <taxon>Bacteria</taxon>
        <taxon>Pseudomonadati</taxon>
        <taxon>Bacteroidota</taxon>
        <taxon>Flavobacteriia</taxon>
        <taxon>Flavobacteriales</taxon>
        <taxon>Weeksellaceae</taxon>
        <taxon>Chryseobacterium group</taxon>
        <taxon>Chryseobacterium</taxon>
    </lineage>
</organism>
<dbReference type="RefSeq" id="WP_146897244.1">
    <property type="nucleotide sequence ID" value="NZ_BJYI01000026.1"/>
</dbReference>
<evidence type="ECO:0000313" key="2">
    <source>
        <dbReference type="Proteomes" id="UP000321150"/>
    </source>
</evidence>